<gene>
    <name evidence="1" type="ORF">A9C11_23640</name>
</gene>
<dbReference type="Proteomes" id="UP000077748">
    <property type="component" value="Chromosome"/>
</dbReference>
<protein>
    <recommendedName>
        <fullName evidence="3">Preprotein translocase subunit SecA</fullName>
    </recommendedName>
</protein>
<evidence type="ECO:0000313" key="1">
    <source>
        <dbReference type="EMBL" id="ANI16777.1"/>
    </source>
</evidence>
<proteinExistence type="predicted"/>
<evidence type="ECO:0008006" key="3">
    <source>
        <dbReference type="Google" id="ProtNLM"/>
    </source>
</evidence>
<dbReference type="RefSeq" id="WP_064584030.1">
    <property type="nucleotide sequence ID" value="NZ_CP015878.1"/>
</dbReference>
<dbReference type="EMBL" id="CP015878">
    <property type="protein sequence ID" value="ANI16777.1"/>
    <property type="molecule type" value="Genomic_DNA"/>
</dbReference>
<dbReference type="AlphaFoldDB" id="A0A1A9KGS1"/>
<reference evidence="1 2" key="1">
    <citation type="submission" date="2016-05" db="EMBL/GenBank/DDBJ databases">
        <title>Genome Sequence of Pseudomonas citronellolis Strain SJTE-3, an Estrogens and Persistent Organic Pollutants degradation strain.</title>
        <authorList>
            <person name="Liang R."/>
        </authorList>
    </citation>
    <scope>NUCLEOTIDE SEQUENCE [LARGE SCALE GENOMIC DNA]</scope>
    <source>
        <strain evidence="1 2">SJTE-3</strain>
    </source>
</reference>
<sequence length="71" mass="8072">MSEATERLARIRASIDQVLTKGQRFRKGDRQLDRAELASLRMLEAQAAEEVAREQAAQAGKSRNRISYVRI</sequence>
<name>A0A1A9KGS1_9PSED</name>
<evidence type="ECO:0000313" key="2">
    <source>
        <dbReference type="Proteomes" id="UP000077748"/>
    </source>
</evidence>
<accession>A0A1A9KGS1</accession>
<organism evidence="1 2">
    <name type="scientific">Pseudomonas citronellolis</name>
    <dbReference type="NCBI Taxonomy" id="53408"/>
    <lineage>
        <taxon>Bacteria</taxon>
        <taxon>Pseudomonadati</taxon>
        <taxon>Pseudomonadota</taxon>
        <taxon>Gammaproteobacteria</taxon>
        <taxon>Pseudomonadales</taxon>
        <taxon>Pseudomonadaceae</taxon>
        <taxon>Pseudomonas</taxon>
    </lineage>
</organism>